<evidence type="ECO:0000256" key="4">
    <source>
        <dbReference type="ARBA" id="ARBA00022475"/>
    </source>
</evidence>
<keyword evidence="13 15" id="KW-0472">Membrane</keyword>
<evidence type="ECO:0000256" key="9">
    <source>
        <dbReference type="ARBA" id="ARBA00022777"/>
    </source>
</evidence>
<dbReference type="OrthoDB" id="5555669at2"/>
<dbReference type="InterPro" id="IPR003661">
    <property type="entry name" value="HisK_dim/P_dom"/>
</dbReference>
<reference evidence="18 19" key="1">
    <citation type="submission" date="2018-08" db="EMBL/GenBank/DDBJ databases">
        <title>Genomic Encyclopedia of Type Strains, Phase III (KMG-III): the genomes of soil and plant-associated and newly described type strains.</title>
        <authorList>
            <person name="Whitman W."/>
        </authorList>
    </citation>
    <scope>NUCLEOTIDE SEQUENCE [LARGE SCALE GENOMIC DNA]</scope>
    <source>
        <strain evidence="18 19">CECT 7375</strain>
    </source>
</reference>
<evidence type="ECO:0000259" key="16">
    <source>
        <dbReference type="PROSITE" id="PS50109"/>
    </source>
</evidence>
<evidence type="ECO:0000256" key="10">
    <source>
        <dbReference type="ARBA" id="ARBA00022840"/>
    </source>
</evidence>
<evidence type="ECO:0000256" key="15">
    <source>
        <dbReference type="SAM" id="Phobius"/>
    </source>
</evidence>
<protein>
    <recommendedName>
        <fullName evidence="3">histidine kinase</fullName>
        <ecNumber evidence="3">2.7.13.3</ecNumber>
    </recommendedName>
</protein>
<dbReference type="InterPro" id="IPR008207">
    <property type="entry name" value="Sig_transdc_His_kin_Hpt_dom"/>
</dbReference>
<dbReference type="GO" id="GO:0000155">
    <property type="term" value="F:phosphorelay sensor kinase activity"/>
    <property type="evidence" value="ECO:0007669"/>
    <property type="project" value="InterPro"/>
</dbReference>
<dbReference type="PRINTS" id="PR00344">
    <property type="entry name" value="BCTRLSENSOR"/>
</dbReference>
<keyword evidence="7 15" id="KW-0812">Transmembrane</keyword>
<dbReference type="SMART" id="SM00448">
    <property type="entry name" value="REC"/>
    <property type="match status" value="1"/>
</dbReference>
<dbReference type="FunFam" id="1.10.287.130:FF:000001">
    <property type="entry name" value="Two-component sensor histidine kinase"/>
    <property type="match status" value="1"/>
</dbReference>
<dbReference type="RefSeq" id="WP_115898792.1">
    <property type="nucleotide sequence ID" value="NZ_QUNG01000014.1"/>
</dbReference>
<evidence type="ECO:0000256" key="6">
    <source>
        <dbReference type="ARBA" id="ARBA00022679"/>
    </source>
</evidence>
<dbReference type="AlphaFoldDB" id="A0A3E0DFE1"/>
<evidence type="ECO:0000313" key="19">
    <source>
        <dbReference type="Proteomes" id="UP000256542"/>
    </source>
</evidence>
<dbReference type="Pfam" id="PF00512">
    <property type="entry name" value="HisKA"/>
    <property type="match status" value="1"/>
</dbReference>
<keyword evidence="9 18" id="KW-0418">Kinase</keyword>
<dbReference type="PROSITE" id="PS50109">
    <property type="entry name" value="HIS_KIN"/>
    <property type="match status" value="1"/>
</dbReference>
<dbReference type="GO" id="GO:0005524">
    <property type="term" value="F:ATP binding"/>
    <property type="evidence" value="ECO:0007669"/>
    <property type="project" value="UniProtKB-KW"/>
</dbReference>
<dbReference type="SUPFAM" id="SSF55874">
    <property type="entry name" value="ATPase domain of HSP90 chaperone/DNA topoisomerase II/histidine kinase"/>
    <property type="match status" value="1"/>
</dbReference>
<keyword evidence="6" id="KW-0808">Transferase</keyword>
<dbReference type="SMART" id="SM00387">
    <property type="entry name" value="HATPase_c"/>
    <property type="match status" value="1"/>
</dbReference>
<dbReference type="CDD" id="cd18773">
    <property type="entry name" value="PDC1_HK_sensor"/>
    <property type="match status" value="1"/>
</dbReference>
<dbReference type="Pfam" id="PF21623">
    <property type="entry name" value="HK_sensor_dom_bact"/>
    <property type="match status" value="1"/>
</dbReference>
<proteinExistence type="predicted"/>
<dbReference type="InterPro" id="IPR005467">
    <property type="entry name" value="His_kinase_dom"/>
</dbReference>
<dbReference type="SUPFAM" id="SSF52172">
    <property type="entry name" value="CheY-like"/>
    <property type="match status" value="2"/>
</dbReference>
<sequence>MKTQKNLKPKFIAILILPFVLAVSAGLMYLDFERRQSFSNSNLASEVNRVYSRADSILNKFYWDSVDTTIHVTFQGVQQNIFKAKSTNQKDYSDLDSIFRNSFAMNQSVTQVRWIDRHGFERYRMNRIQNSNAPDKIVVVEENKLQDKSARYYFTEAKKLESGYIYLSKLDLNIENGRIVTPYQPTIRLATPIKDENNQFRGIIVINFNLSTVFNTLGSLNLPGLSVDLFTAQGNLRYSNTQPHSTFLDILGDQALDQKRTVVDGFYQKREGFQKLKSTPAEFPYHEIGSIDYAPQVRSGEQLELLVAVQKSHLEQLFKSNLLDSFLIGLIALISGMLLLLIIHIANKKVIRLNNELSKQLKISEQSREFKSQFLANMSHEIRTPMTAISGLLELLLKEDLDEKVVKRLNIIKDSSDGLRRIINDILDLSKIESGKSVLAETEFRPAITIERSIATFNGSANLQGTSLLLDMEPSLFFYYCTGDEYRIEQVINNLLSNAIKFSNNKPISLIVKSKLNTNNTLTLSCAVIDKGVGMSDALVATLGEKFTQADNTVSKENGGTGLGLSISKELLRSMGSELEISSQLGKGSEFRFSLTLDIVNKSSVFNNEQIDIQALNVWIINKMNHSSDFINKLFQHWGCNATAISSQAELNKLIETLPAELDFIIFDLENPVSRDDVQSVIQHFSKEQLANTKLVLMSSNEAHSTRYKEANIDAYFIKKPVTISSFLELLQNLKLVPNIQFIESDDSNLVKSLEAEIIARVEQDGAPSILLVEDNLTNQSVISEIFKSINIHLVLASNGQEAVAAVHQQAFDMIFMDVQMPIMDGLEATKIIRESFSPEQLPIIALSAGVTEQEFYKSSKVGMNTHVPKPIDMHKLMKVVMEFWPTETKQVTPRAELAASQTKPLNAPSTPVEDAITLEELHSLERFDLANTVYKWLGSEAYHRVLLSFLSEYEEITINSDELSQKKKEAYVHKLKGVSGNLGAMHLFASCEKVESQLREKDVSIEPLLAELSQDISTLKRIKHEP</sequence>
<dbReference type="CDD" id="cd00082">
    <property type="entry name" value="HisKA"/>
    <property type="match status" value="1"/>
</dbReference>
<keyword evidence="12" id="KW-0902">Two-component regulatory system</keyword>
<keyword evidence="5 14" id="KW-0597">Phosphoprotein</keyword>
<dbReference type="EC" id="2.7.13.3" evidence="3"/>
<feature type="domain" description="Response regulatory" evidence="17">
    <location>
        <begin position="769"/>
        <end position="885"/>
    </location>
</feature>
<keyword evidence="4" id="KW-1003">Cell membrane</keyword>
<feature type="domain" description="Histidine kinase" evidence="16">
    <location>
        <begin position="377"/>
        <end position="599"/>
    </location>
</feature>
<keyword evidence="8" id="KW-0547">Nucleotide-binding</keyword>
<dbReference type="SUPFAM" id="SSF47226">
    <property type="entry name" value="Histidine-containing phosphotransfer domain, HPT domain"/>
    <property type="match status" value="1"/>
</dbReference>
<dbReference type="SMART" id="SM00388">
    <property type="entry name" value="HisKA"/>
    <property type="match status" value="1"/>
</dbReference>
<evidence type="ECO:0000256" key="8">
    <source>
        <dbReference type="ARBA" id="ARBA00022741"/>
    </source>
</evidence>
<dbReference type="SUPFAM" id="SSF103190">
    <property type="entry name" value="Sensory domain-like"/>
    <property type="match status" value="1"/>
</dbReference>
<dbReference type="InterPro" id="IPR001789">
    <property type="entry name" value="Sig_transdc_resp-reg_receiver"/>
</dbReference>
<evidence type="ECO:0000256" key="11">
    <source>
        <dbReference type="ARBA" id="ARBA00022989"/>
    </source>
</evidence>
<dbReference type="PANTHER" id="PTHR45339:SF1">
    <property type="entry name" value="HYBRID SIGNAL TRANSDUCTION HISTIDINE KINASE J"/>
    <property type="match status" value="1"/>
</dbReference>
<evidence type="ECO:0000256" key="13">
    <source>
        <dbReference type="ARBA" id="ARBA00023136"/>
    </source>
</evidence>
<dbReference type="SUPFAM" id="SSF47384">
    <property type="entry name" value="Homodimeric domain of signal transducing histidine kinase"/>
    <property type="match status" value="1"/>
</dbReference>
<feature type="transmembrane region" description="Helical" evidence="15">
    <location>
        <begin position="326"/>
        <end position="346"/>
    </location>
</feature>
<evidence type="ECO:0000256" key="1">
    <source>
        <dbReference type="ARBA" id="ARBA00000085"/>
    </source>
</evidence>
<dbReference type="Pfam" id="PF02518">
    <property type="entry name" value="HATPase_c"/>
    <property type="match status" value="1"/>
</dbReference>
<dbReference type="PROSITE" id="PS50110">
    <property type="entry name" value="RESPONSE_REGULATORY"/>
    <property type="match status" value="1"/>
</dbReference>
<gene>
    <name evidence="18" type="ORF">DFP81_1141</name>
</gene>
<evidence type="ECO:0000259" key="17">
    <source>
        <dbReference type="PROSITE" id="PS50110"/>
    </source>
</evidence>
<dbReference type="EMBL" id="QUNG01000014">
    <property type="protein sequence ID" value="REG81423.1"/>
    <property type="molecule type" value="Genomic_DNA"/>
</dbReference>
<name>A0A3E0DFE1_9GAMM</name>
<keyword evidence="19" id="KW-1185">Reference proteome</keyword>
<dbReference type="Gene3D" id="3.30.565.10">
    <property type="entry name" value="Histidine kinase-like ATPase, C-terminal domain"/>
    <property type="match status" value="1"/>
</dbReference>
<evidence type="ECO:0000256" key="7">
    <source>
        <dbReference type="ARBA" id="ARBA00022692"/>
    </source>
</evidence>
<dbReference type="Gene3D" id="3.30.450.20">
    <property type="entry name" value="PAS domain"/>
    <property type="match status" value="1"/>
</dbReference>
<dbReference type="Gene3D" id="1.10.287.130">
    <property type="match status" value="1"/>
</dbReference>
<dbReference type="CDD" id="cd17546">
    <property type="entry name" value="REC_hyHK_CKI1_RcsC-like"/>
    <property type="match status" value="1"/>
</dbReference>
<dbReference type="InterPro" id="IPR048760">
    <property type="entry name" value="VP0354-like_sensor_dom"/>
</dbReference>
<dbReference type="PANTHER" id="PTHR45339">
    <property type="entry name" value="HYBRID SIGNAL TRANSDUCTION HISTIDINE KINASE J"/>
    <property type="match status" value="1"/>
</dbReference>
<accession>A0A3E0DFE1</accession>
<feature type="transmembrane region" description="Helical" evidence="15">
    <location>
        <begin position="12"/>
        <end position="30"/>
    </location>
</feature>
<evidence type="ECO:0000256" key="2">
    <source>
        <dbReference type="ARBA" id="ARBA00004651"/>
    </source>
</evidence>
<keyword evidence="10" id="KW-0067">ATP-binding</keyword>
<dbReference type="Pfam" id="PF00072">
    <property type="entry name" value="Response_reg"/>
    <property type="match status" value="1"/>
</dbReference>
<comment type="catalytic activity">
    <reaction evidence="1">
        <text>ATP + protein L-histidine = ADP + protein N-phospho-L-histidine.</text>
        <dbReference type="EC" id="2.7.13.3"/>
    </reaction>
</comment>
<dbReference type="Pfam" id="PF01627">
    <property type="entry name" value="Hpt"/>
    <property type="match status" value="1"/>
</dbReference>
<organism evidence="18 19">
    <name type="scientific">Marinomonas pollencensis</name>
    <dbReference type="NCBI Taxonomy" id="491954"/>
    <lineage>
        <taxon>Bacteria</taxon>
        <taxon>Pseudomonadati</taxon>
        <taxon>Pseudomonadota</taxon>
        <taxon>Gammaproteobacteria</taxon>
        <taxon>Oceanospirillales</taxon>
        <taxon>Oceanospirillaceae</taxon>
        <taxon>Marinomonas</taxon>
    </lineage>
</organism>
<dbReference type="InterPro" id="IPR011006">
    <property type="entry name" value="CheY-like_superfamily"/>
</dbReference>
<dbReference type="InterPro" id="IPR003594">
    <property type="entry name" value="HATPase_dom"/>
</dbReference>
<dbReference type="Gene3D" id="3.40.50.2300">
    <property type="match status" value="2"/>
</dbReference>
<dbReference type="InterPro" id="IPR036097">
    <property type="entry name" value="HisK_dim/P_sf"/>
</dbReference>
<comment type="caution">
    <text evidence="18">The sequence shown here is derived from an EMBL/GenBank/DDBJ whole genome shotgun (WGS) entry which is preliminary data.</text>
</comment>
<evidence type="ECO:0000313" key="18">
    <source>
        <dbReference type="EMBL" id="REG81423.1"/>
    </source>
</evidence>
<dbReference type="GO" id="GO:0005886">
    <property type="term" value="C:plasma membrane"/>
    <property type="evidence" value="ECO:0007669"/>
    <property type="project" value="UniProtKB-SubCell"/>
</dbReference>
<dbReference type="Proteomes" id="UP000256542">
    <property type="component" value="Unassembled WGS sequence"/>
</dbReference>
<dbReference type="InterPro" id="IPR004358">
    <property type="entry name" value="Sig_transdc_His_kin-like_C"/>
</dbReference>
<dbReference type="InterPro" id="IPR029151">
    <property type="entry name" value="Sensor-like_sf"/>
</dbReference>
<dbReference type="Gene3D" id="1.20.120.160">
    <property type="entry name" value="HPT domain"/>
    <property type="match status" value="1"/>
</dbReference>
<evidence type="ECO:0000256" key="5">
    <source>
        <dbReference type="ARBA" id="ARBA00022553"/>
    </source>
</evidence>
<feature type="modified residue" description="4-aspartylphosphate" evidence="14">
    <location>
        <position position="818"/>
    </location>
</feature>
<comment type="subcellular location">
    <subcellularLocation>
        <location evidence="2">Cell membrane</location>
        <topology evidence="2">Multi-pass membrane protein</topology>
    </subcellularLocation>
</comment>
<keyword evidence="11 15" id="KW-1133">Transmembrane helix</keyword>
<dbReference type="InterPro" id="IPR036890">
    <property type="entry name" value="HATPase_C_sf"/>
</dbReference>
<evidence type="ECO:0000256" key="3">
    <source>
        <dbReference type="ARBA" id="ARBA00012438"/>
    </source>
</evidence>
<evidence type="ECO:0000256" key="14">
    <source>
        <dbReference type="PROSITE-ProRule" id="PRU00169"/>
    </source>
</evidence>
<dbReference type="InterPro" id="IPR036641">
    <property type="entry name" value="HPT_dom_sf"/>
</dbReference>
<evidence type="ECO:0000256" key="12">
    <source>
        <dbReference type="ARBA" id="ARBA00023012"/>
    </source>
</evidence>